<dbReference type="InterPro" id="IPR037175">
    <property type="entry name" value="KFase_sf"/>
</dbReference>
<dbReference type="SUPFAM" id="SSF102198">
    <property type="entry name" value="Putative cyclase"/>
    <property type="match status" value="1"/>
</dbReference>
<dbReference type="GO" id="GO:0004061">
    <property type="term" value="F:arylformamidase activity"/>
    <property type="evidence" value="ECO:0007669"/>
    <property type="project" value="InterPro"/>
</dbReference>
<organism evidence="2 3">
    <name type="scientific">Thyridium curvatum</name>
    <dbReference type="NCBI Taxonomy" id="1093900"/>
    <lineage>
        <taxon>Eukaryota</taxon>
        <taxon>Fungi</taxon>
        <taxon>Dikarya</taxon>
        <taxon>Ascomycota</taxon>
        <taxon>Pezizomycotina</taxon>
        <taxon>Sordariomycetes</taxon>
        <taxon>Sordariomycetidae</taxon>
        <taxon>Thyridiales</taxon>
        <taxon>Thyridiaceae</taxon>
        <taxon>Thyridium</taxon>
    </lineage>
</organism>
<evidence type="ECO:0008006" key="4">
    <source>
        <dbReference type="Google" id="ProtNLM"/>
    </source>
</evidence>
<accession>A0A507AXL3</accession>
<dbReference type="GeneID" id="41976515"/>
<dbReference type="InterPro" id="IPR007325">
    <property type="entry name" value="KFase/CYL"/>
</dbReference>
<dbReference type="Gene3D" id="3.50.30.50">
    <property type="entry name" value="Putative cyclase"/>
    <property type="match status" value="1"/>
</dbReference>
<reference evidence="2 3" key="1">
    <citation type="submission" date="2019-06" db="EMBL/GenBank/DDBJ databases">
        <title>Draft genome sequence of the filamentous fungus Phialemoniopsis curvata isolated from diesel fuel.</title>
        <authorList>
            <person name="Varaljay V.A."/>
            <person name="Lyon W.J."/>
            <person name="Crouch A.L."/>
            <person name="Drake C.E."/>
            <person name="Hollomon J.M."/>
            <person name="Nadeau L.J."/>
            <person name="Nunn H.S."/>
            <person name="Stevenson B.S."/>
            <person name="Bojanowski C.L."/>
            <person name="Crookes-Goodson W.J."/>
        </authorList>
    </citation>
    <scope>NUCLEOTIDE SEQUENCE [LARGE SCALE GENOMIC DNA]</scope>
    <source>
        <strain evidence="2 3">D216</strain>
    </source>
</reference>
<protein>
    <recommendedName>
        <fullName evidence="4">Cyclase</fullName>
    </recommendedName>
</protein>
<dbReference type="InParanoid" id="A0A507AXL3"/>
<dbReference type="AlphaFoldDB" id="A0A507AXL3"/>
<evidence type="ECO:0000256" key="1">
    <source>
        <dbReference type="ARBA" id="ARBA00007865"/>
    </source>
</evidence>
<sequence>MDANNLPQWKDMPAVEGMPHGCAWGLFDKDGKKDELGTLNLLTPEVVMRAREEIKTGKSVALNWGLDRLSDVQMGRSVLKHSHVDWRDKGYDFWCYDDEISINTQTGEASCCGGSQWDGLRHWGHSKTGYYYNGIKHDDLLKSGRLGVENWTKRGGIVGRGVLLDYVAYAKRKGIEYSPMSSHPIPVVQLEEMARESNVEFRPGDIPIIRTGWTKWYDEAGFADRKKYVIDGYDWVGIEGCEEMMEWLWNHHFAAIATDANGVERVPFNPEWTLHDYALAFWGMPLGEMWDLEALAAECETQQRWTFFLTSSPLNLPGGAASPPNAIAIF</sequence>
<dbReference type="PANTHER" id="PTHR34861:SF10">
    <property type="entry name" value="CYCLASE"/>
    <property type="match status" value="1"/>
</dbReference>
<dbReference type="GO" id="GO:0019441">
    <property type="term" value="P:L-tryptophan catabolic process to kynurenine"/>
    <property type="evidence" value="ECO:0007669"/>
    <property type="project" value="InterPro"/>
</dbReference>
<dbReference type="RefSeq" id="XP_030991440.1">
    <property type="nucleotide sequence ID" value="XM_031143993.1"/>
</dbReference>
<dbReference type="Pfam" id="PF04199">
    <property type="entry name" value="Cyclase"/>
    <property type="match status" value="1"/>
</dbReference>
<evidence type="ECO:0000313" key="2">
    <source>
        <dbReference type="EMBL" id="TPX09729.1"/>
    </source>
</evidence>
<dbReference type="OrthoDB" id="5396at2759"/>
<dbReference type="EMBL" id="SKBQ01000063">
    <property type="protein sequence ID" value="TPX09729.1"/>
    <property type="molecule type" value="Genomic_DNA"/>
</dbReference>
<evidence type="ECO:0000313" key="3">
    <source>
        <dbReference type="Proteomes" id="UP000319257"/>
    </source>
</evidence>
<dbReference type="Proteomes" id="UP000319257">
    <property type="component" value="Unassembled WGS sequence"/>
</dbReference>
<gene>
    <name evidence="2" type="ORF">E0L32_009068</name>
</gene>
<name>A0A507AXL3_9PEZI</name>
<proteinExistence type="inferred from homology"/>
<comment type="similarity">
    <text evidence="1">Belongs to the Cyclase 1 superfamily.</text>
</comment>
<keyword evidence="3" id="KW-1185">Reference proteome</keyword>
<comment type="caution">
    <text evidence="2">The sequence shown here is derived from an EMBL/GenBank/DDBJ whole genome shotgun (WGS) entry which is preliminary data.</text>
</comment>
<dbReference type="PANTHER" id="PTHR34861">
    <property type="match status" value="1"/>
</dbReference>